<evidence type="ECO:0000256" key="7">
    <source>
        <dbReference type="SAM" id="MobiDB-lite"/>
    </source>
</evidence>
<evidence type="ECO:0000256" key="5">
    <source>
        <dbReference type="ARBA" id="ARBA00023054"/>
    </source>
</evidence>
<dbReference type="Ensembl" id="ENSACOT00000011374.1">
    <property type="protein sequence ID" value="ENSACOP00000010986.1"/>
    <property type="gene ID" value="ENSACOG00000007627.1"/>
</dbReference>
<evidence type="ECO:0000259" key="8">
    <source>
        <dbReference type="PROSITE" id="PS52027"/>
    </source>
</evidence>
<keyword evidence="5" id="KW-0175">Coiled coil</keyword>
<feature type="domain" description="C2HC/C3H-type" evidence="8">
    <location>
        <begin position="443"/>
        <end position="472"/>
    </location>
</feature>
<dbReference type="InterPro" id="IPR026104">
    <property type="entry name" value="ZNF_C2HC_dom_1C"/>
</dbReference>
<keyword evidence="10" id="KW-1185">Reference proteome</keyword>
<feature type="region of interest" description="Disordered" evidence="7">
    <location>
        <begin position="297"/>
        <end position="318"/>
    </location>
</feature>
<dbReference type="GO" id="GO:0008270">
    <property type="term" value="F:zinc ion binding"/>
    <property type="evidence" value="ECO:0007669"/>
    <property type="project" value="UniProtKB-KW"/>
</dbReference>
<protein>
    <recommendedName>
        <fullName evidence="8">C2HC/C3H-type domain-containing protein</fullName>
    </recommendedName>
</protein>
<reference evidence="9" key="2">
    <citation type="submission" date="2025-09" db="UniProtKB">
        <authorList>
            <consortium name="Ensembl"/>
        </authorList>
    </citation>
    <scope>IDENTIFICATION</scope>
</reference>
<keyword evidence="3 6" id="KW-0863">Zinc-finger</keyword>
<dbReference type="Gene3D" id="3.30.160.60">
    <property type="entry name" value="Classic Zinc Finger"/>
    <property type="match status" value="1"/>
</dbReference>
<feature type="compositionally biased region" description="Polar residues" evidence="7">
    <location>
        <begin position="307"/>
        <end position="318"/>
    </location>
</feature>
<organism evidence="9 10">
    <name type="scientific">Amazona collaria</name>
    <name type="common">yellow-billed parrot</name>
    <dbReference type="NCBI Taxonomy" id="241587"/>
    <lineage>
        <taxon>Eukaryota</taxon>
        <taxon>Metazoa</taxon>
        <taxon>Chordata</taxon>
        <taxon>Craniata</taxon>
        <taxon>Vertebrata</taxon>
        <taxon>Euteleostomi</taxon>
        <taxon>Archelosauria</taxon>
        <taxon>Archosauria</taxon>
        <taxon>Dinosauria</taxon>
        <taxon>Saurischia</taxon>
        <taxon>Theropoda</taxon>
        <taxon>Coelurosauria</taxon>
        <taxon>Aves</taxon>
        <taxon>Neognathae</taxon>
        <taxon>Neoaves</taxon>
        <taxon>Telluraves</taxon>
        <taxon>Australaves</taxon>
        <taxon>Psittaciformes</taxon>
        <taxon>Psittacidae</taxon>
        <taxon>Amazona</taxon>
    </lineage>
</organism>
<feature type="domain" description="C2HC/C3H-type" evidence="8">
    <location>
        <begin position="338"/>
        <end position="367"/>
    </location>
</feature>
<comment type="similarity">
    <text evidence="1">Belongs to the ZC2HC1 family.</text>
</comment>
<keyword evidence="2" id="KW-0479">Metal-binding</keyword>
<evidence type="ECO:0000256" key="1">
    <source>
        <dbReference type="ARBA" id="ARBA00010843"/>
    </source>
</evidence>
<proteinExistence type="inferred from homology"/>
<keyword evidence="4" id="KW-0862">Zinc</keyword>
<dbReference type="AlphaFoldDB" id="A0A8B9IWD8"/>
<dbReference type="InterPro" id="IPR049899">
    <property type="entry name" value="Znf_C2HC_C3H"/>
</dbReference>
<evidence type="ECO:0000256" key="2">
    <source>
        <dbReference type="ARBA" id="ARBA00022723"/>
    </source>
</evidence>
<dbReference type="Proteomes" id="UP000694522">
    <property type="component" value="Unplaced"/>
</dbReference>
<dbReference type="PROSITE" id="PS52027">
    <property type="entry name" value="ZF_C2HC_C3H"/>
    <property type="match status" value="2"/>
</dbReference>
<reference evidence="9" key="1">
    <citation type="submission" date="2025-08" db="UniProtKB">
        <authorList>
            <consortium name="Ensembl"/>
        </authorList>
    </citation>
    <scope>IDENTIFICATION</scope>
</reference>
<sequence>MAWFPPVNSVMAATKLVPVSKLEHQKSNFQHKLIPVKEEGVKDLLEQVQRRATRMIRGLEHLPYEDRLRKLGLFSLEKRRLHGDLIAAFQYLKGAYRDAGEGLFIRDSRRKEEVDRAYSLKPIVHQQGMSVPVVNAAQLGSSPYMEEAPNRSPSSMSKQRYQPAAAFSPWPAEPKQLTFPHRAQPAYIQKLEADGWKMEKEIEKTKESLRRIQREKELAETWKRRYPEVERTHKQMTTKSFAYEKEEKILRVCRGCYPQAWHNPLPAGAGLGEHEKERLVARNSKIQGHIPMEHLTSCSKPAPKYGSSPSAISEQVSGNHPSTKVLCMQAGSAENQGQLGRCSICRRKFLCTRLEKHQSICMKVHSTVRKVFDATKTCVNDTEPEKYVQLKDSEPEPPRNKNWKQKHAAPIQTMCEAREVLQVHSKEGKVSAVLSLPLIKTPDYVPCPYCTRRFDPEVAKRHIPKCKNIKSRPPPPQQRQRC</sequence>
<accession>A0A8B9IWD8</accession>
<name>A0A8B9IWD8_9PSIT</name>
<evidence type="ECO:0000313" key="9">
    <source>
        <dbReference type="Ensembl" id="ENSACOP00000010986.1"/>
    </source>
</evidence>
<evidence type="ECO:0000313" key="10">
    <source>
        <dbReference type="Proteomes" id="UP000694522"/>
    </source>
</evidence>
<dbReference type="Pfam" id="PF13913">
    <property type="entry name" value="zf-C2HC_2"/>
    <property type="match status" value="2"/>
</dbReference>
<evidence type="ECO:0000256" key="6">
    <source>
        <dbReference type="PROSITE-ProRule" id="PRU01371"/>
    </source>
</evidence>
<dbReference type="PANTHER" id="PTHR14649">
    <property type="entry name" value="ZINC FINGER C2HC DOMAIN-CONTAINING PROTEIN 1C"/>
    <property type="match status" value="1"/>
</dbReference>
<dbReference type="PANTHER" id="PTHR14649:SF1">
    <property type="entry name" value="ZINC FINGER C2HC DOMAIN-CONTAINING PROTEIN 1C"/>
    <property type="match status" value="1"/>
</dbReference>
<evidence type="ECO:0000256" key="3">
    <source>
        <dbReference type="ARBA" id="ARBA00022771"/>
    </source>
</evidence>
<evidence type="ECO:0000256" key="4">
    <source>
        <dbReference type="ARBA" id="ARBA00022833"/>
    </source>
</evidence>